<dbReference type="Proteomes" id="UP001153269">
    <property type="component" value="Unassembled WGS sequence"/>
</dbReference>
<sequence length="209" mass="22595">LILWRMSVPQQAVSRENLTCAPNIDTSVNGHTQTSHGAADKHTPPRRDVLMLEWLCEAKVKESHAFIPIIPCVGWVVDGGSLPFYLLSLLLFSVATPKTCYSSPTTPSPTSPTPPVRAGLEIERREGMGGDRDIDVRPVVPVLVHGENRWTGGGTARGPQGQESFVGHSGKSAPAAVLGSSWPVPSIIPRQECIKDSSLQLNLKEDYDP</sequence>
<feature type="compositionally biased region" description="Polar residues" evidence="1">
    <location>
        <begin position="24"/>
        <end position="36"/>
    </location>
</feature>
<feature type="non-terminal residue" evidence="2">
    <location>
        <position position="1"/>
    </location>
</feature>
<dbReference type="EMBL" id="CADEAL010003233">
    <property type="protein sequence ID" value="CAB1443943.1"/>
    <property type="molecule type" value="Genomic_DNA"/>
</dbReference>
<gene>
    <name evidence="2" type="ORF">PLEPLA_LOCUS31659</name>
</gene>
<accession>A0A9N7V6U0</accession>
<comment type="caution">
    <text evidence="2">The sequence shown here is derived from an EMBL/GenBank/DDBJ whole genome shotgun (WGS) entry which is preliminary data.</text>
</comment>
<feature type="region of interest" description="Disordered" evidence="1">
    <location>
        <begin position="150"/>
        <end position="172"/>
    </location>
</feature>
<proteinExistence type="predicted"/>
<feature type="non-terminal residue" evidence="2">
    <location>
        <position position="209"/>
    </location>
</feature>
<evidence type="ECO:0000313" key="3">
    <source>
        <dbReference type="Proteomes" id="UP001153269"/>
    </source>
</evidence>
<evidence type="ECO:0000313" key="2">
    <source>
        <dbReference type="EMBL" id="CAB1443943.1"/>
    </source>
</evidence>
<reference evidence="2" key="1">
    <citation type="submission" date="2020-03" db="EMBL/GenBank/DDBJ databases">
        <authorList>
            <person name="Weist P."/>
        </authorList>
    </citation>
    <scope>NUCLEOTIDE SEQUENCE</scope>
</reference>
<protein>
    <submittedName>
        <fullName evidence="2">Uncharacterized protein</fullName>
    </submittedName>
</protein>
<feature type="region of interest" description="Disordered" evidence="1">
    <location>
        <begin position="24"/>
        <end position="43"/>
    </location>
</feature>
<evidence type="ECO:0000256" key="1">
    <source>
        <dbReference type="SAM" id="MobiDB-lite"/>
    </source>
</evidence>
<name>A0A9N7V6U0_PLEPL</name>
<dbReference type="AlphaFoldDB" id="A0A9N7V6U0"/>
<organism evidence="2 3">
    <name type="scientific">Pleuronectes platessa</name>
    <name type="common">European plaice</name>
    <dbReference type="NCBI Taxonomy" id="8262"/>
    <lineage>
        <taxon>Eukaryota</taxon>
        <taxon>Metazoa</taxon>
        <taxon>Chordata</taxon>
        <taxon>Craniata</taxon>
        <taxon>Vertebrata</taxon>
        <taxon>Euteleostomi</taxon>
        <taxon>Actinopterygii</taxon>
        <taxon>Neopterygii</taxon>
        <taxon>Teleostei</taxon>
        <taxon>Neoteleostei</taxon>
        <taxon>Acanthomorphata</taxon>
        <taxon>Carangaria</taxon>
        <taxon>Pleuronectiformes</taxon>
        <taxon>Pleuronectoidei</taxon>
        <taxon>Pleuronectidae</taxon>
        <taxon>Pleuronectes</taxon>
    </lineage>
</organism>
<keyword evidence="3" id="KW-1185">Reference proteome</keyword>